<gene>
    <name evidence="1" type="ORF">DFH08DRAFT_1015030</name>
</gene>
<dbReference type="EMBL" id="JARIHO010000029">
    <property type="protein sequence ID" value="KAJ7337679.1"/>
    <property type="molecule type" value="Genomic_DNA"/>
</dbReference>
<comment type="caution">
    <text evidence="1">The sequence shown here is derived from an EMBL/GenBank/DDBJ whole genome shotgun (WGS) entry which is preliminary data.</text>
</comment>
<accession>A0AAD6ZT85</accession>
<name>A0AAD6ZT85_9AGAR</name>
<feature type="non-terminal residue" evidence="1">
    <location>
        <position position="229"/>
    </location>
</feature>
<protein>
    <submittedName>
        <fullName evidence="1">Uncharacterized protein</fullName>
    </submittedName>
</protein>
<evidence type="ECO:0000313" key="2">
    <source>
        <dbReference type="Proteomes" id="UP001218218"/>
    </source>
</evidence>
<sequence>IRLYWINPTSRKDVVGLTQPELGTAPQPLTTQYLMHHTREKNLTESWARIKSTIPGFGEEMIALAGQRKLRKQICSEVQVGVRGARRDDSSSAQRPDWRLHPAPHRPLARLNISVKFPAIEETYAAIRNGDIAVLGMDMPYLMYRRARFGVSSQVHWNQMDVDFNYRDFYWSVVDLLQGEEGQEILNRFNMPPCHYHGPTDFDILAAQRAVKSARKIAAAAESSASAFN</sequence>
<evidence type="ECO:0000313" key="1">
    <source>
        <dbReference type="EMBL" id="KAJ7337679.1"/>
    </source>
</evidence>
<dbReference type="Proteomes" id="UP001218218">
    <property type="component" value="Unassembled WGS sequence"/>
</dbReference>
<reference evidence="1" key="1">
    <citation type="submission" date="2023-03" db="EMBL/GenBank/DDBJ databases">
        <title>Massive genome expansion in bonnet fungi (Mycena s.s.) driven by repeated elements and novel gene families across ecological guilds.</title>
        <authorList>
            <consortium name="Lawrence Berkeley National Laboratory"/>
            <person name="Harder C.B."/>
            <person name="Miyauchi S."/>
            <person name="Viragh M."/>
            <person name="Kuo A."/>
            <person name="Thoen E."/>
            <person name="Andreopoulos B."/>
            <person name="Lu D."/>
            <person name="Skrede I."/>
            <person name="Drula E."/>
            <person name="Henrissat B."/>
            <person name="Morin E."/>
            <person name="Kohler A."/>
            <person name="Barry K."/>
            <person name="LaButti K."/>
            <person name="Morin E."/>
            <person name="Salamov A."/>
            <person name="Lipzen A."/>
            <person name="Mereny Z."/>
            <person name="Hegedus B."/>
            <person name="Baldrian P."/>
            <person name="Stursova M."/>
            <person name="Weitz H."/>
            <person name="Taylor A."/>
            <person name="Grigoriev I.V."/>
            <person name="Nagy L.G."/>
            <person name="Martin F."/>
            <person name="Kauserud H."/>
        </authorList>
    </citation>
    <scope>NUCLEOTIDE SEQUENCE</scope>
    <source>
        <strain evidence="1">CBHHK002</strain>
    </source>
</reference>
<proteinExistence type="predicted"/>
<dbReference type="Pfam" id="PF20414">
    <property type="entry name" value="DUF6698"/>
    <property type="match status" value="1"/>
</dbReference>
<organism evidence="1 2">
    <name type="scientific">Mycena albidolilacea</name>
    <dbReference type="NCBI Taxonomy" id="1033008"/>
    <lineage>
        <taxon>Eukaryota</taxon>
        <taxon>Fungi</taxon>
        <taxon>Dikarya</taxon>
        <taxon>Basidiomycota</taxon>
        <taxon>Agaricomycotina</taxon>
        <taxon>Agaricomycetes</taxon>
        <taxon>Agaricomycetidae</taxon>
        <taxon>Agaricales</taxon>
        <taxon>Marasmiineae</taxon>
        <taxon>Mycenaceae</taxon>
        <taxon>Mycena</taxon>
    </lineage>
</organism>
<keyword evidence="2" id="KW-1185">Reference proteome</keyword>
<dbReference type="InterPro" id="IPR046521">
    <property type="entry name" value="DUF6698"/>
</dbReference>
<dbReference type="AlphaFoldDB" id="A0AAD6ZT85"/>